<evidence type="ECO:0000313" key="1">
    <source>
        <dbReference type="EMBL" id="AEP10389.1"/>
    </source>
</evidence>
<dbReference type="HOGENOM" id="CLU_105864_2_0_5"/>
<dbReference type="OrthoDB" id="9812459at2"/>
<sequence>MKLTGQIAEQNRGVTAPPMALHAGIKSPRVWIVVADKHGARIFEKIDRHLKLIGEASPEQNLQSELNNRTIGRSFSSGGGTIHHKFEPHMEQERASALDFAHDLAVFLEDSDTARKFDRIILVAAPRTLGDLRAAMSKQVQRSIIAQIDKNLTKLDERALGKALEDVLWLG</sequence>
<proteinExistence type="predicted"/>
<dbReference type="eggNOG" id="COG5622">
    <property type="taxonomic scope" value="Bacteria"/>
</dbReference>
<dbReference type="InterPro" id="IPR019291">
    <property type="entry name" value="Host_attachment_protein"/>
</dbReference>
<dbReference type="Proteomes" id="UP000009286">
    <property type="component" value="Chromosome"/>
</dbReference>
<dbReference type="AlphaFoldDB" id="G2KQ21"/>
<evidence type="ECO:0008006" key="3">
    <source>
        <dbReference type="Google" id="ProtNLM"/>
    </source>
</evidence>
<keyword evidence="2" id="KW-1185">Reference proteome</keyword>
<protein>
    <recommendedName>
        <fullName evidence="3">Host attachment protein</fullName>
    </recommendedName>
</protein>
<name>G2KQ21_MICAA</name>
<dbReference type="STRING" id="856793.MICA_2082"/>
<dbReference type="KEGG" id="mai:MICA_2082"/>
<accession>G2KQ21</accession>
<evidence type="ECO:0000313" key="2">
    <source>
        <dbReference type="Proteomes" id="UP000009286"/>
    </source>
</evidence>
<dbReference type="EMBL" id="CP002382">
    <property type="protein sequence ID" value="AEP10389.1"/>
    <property type="molecule type" value="Genomic_DNA"/>
</dbReference>
<organism evidence="1 2">
    <name type="scientific">Micavibrio aeruginosavorus (strain ARL-13)</name>
    <dbReference type="NCBI Taxonomy" id="856793"/>
    <lineage>
        <taxon>Bacteria</taxon>
        <taxon>Pseudomonadati</taxon>
        <taxon>Bdellovibrionota</taxon>
        <taxon>Bdellovibrionia</taxon>
        <taxon>Bdellovibrionales</taxon>
        <taxon>Pseudobdellovibrionaceae</taxon>
        <taxon>Micavibrio</taxon>
    </lineage>
</organism>
<reference evidence="1 2" key="1">
    <citation type="journal article" date="2011" name="BMC Genomics">
        <title>Genomic insights into an obligate epibiotic bacterial predator: Micavibrio aeruginosavorus ARL-13.</title>
        <authorList>
            <person name="Wang Z."/>
            <person name="Kadouri D."/>
            <person name="Wu M."/>
        </authorList>
    </citation>
    <scope>NUCLEOTIDE SEQUENCE [LARGE SCALE GENOMIC DNA]</scope>
    <source>
        <strain evidence="1 2">ARL-13</strain>
    </source>
</reference>
<gene>
    <name evidence="1" type="ordered locus">MICA_2082</name>
</gene>
<dbReference type="Pfam" id="PF10116">
    <property type="entry name" value="Host_attach"/>
    <property type="match status" value="1"/>
</dbReference>
<dbReference type="RefSeq" id="WP_014103612.1">
    <property type="nucleotide sequence ID" value="NC_016026.1"/>
</dbReference>